<name>A0A1M7DQD4_9BACT</name>
<reference evidence="1 2" key="1">
    <citation type="submission" date="2016-11" db="EMBL/GenBank/DDBJ databases">
        <authorList>
            <person name="Jaros S."/>
            <person name="Januszkiewicz K."/>
            <person name="Wedrychowicz H."/>
        </authorList>
    </citation>
    <scope>NUCLEOTIDE SEQUENCE [LARGE SCALE GENOMIC DNA]</scope>
    <source>
        <strain evidence="1 2">DSM 27406</strain>
    </source>
</reference>
<sequence>MSLKLNLKKIRFTKSFCFLIFWSCQTPNSASFTNRKFKDLIDYKKMAQYIVMHNYHYGFTKNDTYVLSNAPDSTVSKFIREKKIIGIYFNRDSLIRFSIGFKSILSKGKELSFDYSSCSPTKSEKRNGYKKIVLEKGIYYVEY</sequence>
<organism evidence="1 2">
    <name type="scientific">Chitinophaga jiangningensis</name>
    <dbReference type="NCBI Taxonomy" id="1419482"/>
    <lineage>
        <taxon>Bacteria</taxon>
        <taxon>Pseudomonadati</taxon>
        <taxon>Bacteroidota</taxon>
        <taxon>Chitinophagia</taxon>
        <taxon>Chitinophagales</taxon>
        <taxon>Chitinophagaceae</taxon>
        <taxon>Chitinophaga</taxon>
    </lineage>
</organism>
<gene>
    <name evidence="1" type="ORF">SAMN05444266_10587</name>
</gene>
<dbReference type="AlphaFoldDB" id="A0A1M7DQD4"/>
<accession>A0A1M7DQD4</accession>
<dbReference type="Proteomes" id="UP000184420">
    <property type="component" value="Unassembled WGS sequence"/>
</dbReference>
<keyword evidence="2" id="KW-1185">Reference proteome</keyword>
<evidence type="ECO:0000313" key="1">
    <source>
        <dbReference type="EMBL" id="SHL81583.1"/>
    </source>
</evidence>
<dbReference type="STRING" id="1419482.SAMN05444266_10587"/>
<dbReference type="EMBL" id="FRBL01000005">
    <property type="protein sequence ID" value="SHL81583.1"/>
    <property type="molecule type" value="Genomic_DNA"/>
</dbReference>
<proteinExistence type="predicted"/>
<protein>
    <submittedName>
        <fullName evidence="1">Uncharacterized protein</fullName>
    </submittedName>
</protein>
<evidence type="ECO:0000313" key="2">
    <source>
        <dbReference type="Proteomes" id="UP000184420"/>
    </source>
</evidence>